<keyword evidence="16" id="KW-1185">Reference proteome</keyword>
<evidence type="ECO:0000256" key="9">
    <source>
        <dbReference type="ARBA" id="ARBA00022989"/>
    </source>
</evidence>
<evidence type="ECO:0000259" key="14">
    <source>
        <dbReference type="PROSITE" id="PS51103"/>
    </source>
</evidence>
<feature type="transmembrane region" description="Helical" evidence="12">
    <location>
        <begin position="51"/>
        <end position="74"/>
    </location>
</feature>
<feature type="transmembrane region" description="Helical" evidence="12">
    <location>
        <begin position="205"/>
        <end position="221"/>
    </location>
</feature>
<evidence type="ECO:0000259" key="13">
    <source>
        <dbReference type="PROSITE" id="PS51098"/>
    </source>
</evidence>
<dbReference type="InterPro" id="IPR001996">
    <property type="entry name" value="PTS_IIB_1"/>
</dbReference>
<feature type="transmembrane region" description="Helical" evidence="12">
    <location>
        <begin position="86"/>
        <end position="108"/>
    </location>
</feature>
<dbReference type="GO" id="GO:0008982">
    <property type="term" value="F:protein-N(PI)-phosphohistidine-sugar phosphotransferase activity"/>
    <property type="evidence" value="ECO:0007669"/>
    <property type="project" value="InterPro"/>
</dbReference>
<feature type="transmembrane region" description="Helical" evidence="12">
    <location>
        <begin position="305"/>
        <end position="321"/>
    </location>
</feature>
<keyword evidence="8" id="KW-0418">Kinase</keyword>
<evidence type="ECO:0000256" key="12">
    <source>
        <dbReference type="SAM" id="Phobius"/>
    </source>
</evidence>
<feature type="transmembrane region" description="Helical" evidence="12">
    <location>
        <begin position="173"/>
        <end position="193"/>
    </location>
</feature>
<proteinExistence type="predicted"/>
<feature type="transmembrane region" description="Helical" evidence="12">
    <location>
        <begin position="12"/>
        <end position="31"/>
    </location>
</feature>
<dbReference type="InterPro" id="IPR036878">
    <property type="entry name" value="Glu_permease_IIB"/>
</dbReference>
<keyword evidence="9 12" id="KW-1133">Transmembrane helix</keyword>
<comment type="subcellular location">
    <subcellularLocation>
        <location evidence="1">Cell membrane</location>
        <topology evidence="1">Multi-pass membrane protein</topology>
    </subcellularLocation>
</comment>
<dbReference type="RefSeq" id="WP_183275650.1">
    <property type="nucleotide sequence ID" value="NZ_BLZR01000001.1"/>
</dbReference>
<dbReference type="Gene3D" id="3.30.1360.60">
    <property type="entry name" value="Glucose permease domain IIB"/>
    <property type="match status" value="1"/>
</dbReference>
<sequence>MMKKIQRFGGAMFTPTLLFAFAGIVVGFAILFTNTAVMGSLANPDGNWAKFWNIIAQGGWTVFMQLPLLFVIGLPIGLAKKQNARACLEAIVIYLTFNYFLSQILTYWGSSFGVDMKAATGSSSGLTMIAGIKTLDTGMIGALIISGIVIYIHDKYFDIELPEALGIFKGSTFIYMLGFFVMIPLAFAFAILWPQVQIGMRSMQGFFISSGAVGVWVYSFLERILIPTGLHHFIYSPFVYDNAIVPGGTAAYWVKHLGDFATSSKSLKEMYPVGFSLSGMSKVFGSIGITFAFLKTAKPEKRKAVLGLMIPVATTAILTGVTEPIEFTFLFIAPVLFLVHSLLAATVSTIAFQFGVVGDFGGGIINWFAVNWIPLGKFHFNTYLTQVIIGVIFSFIWYFVFRFLIEKLNLKTPGRETDEEETKLYSKKEYNAMKEEGKGKKLNQNAIKAASFLELLGGKENIVDVTNCATRLRLTVKDPAKIAPATEFKKAGAHGLVNNGDAIQVIVGLSVPSVREEFENLLTVYK</sequence>
<dbReference type="PANTHER" id="PTHR30009">
    <property type="entry name" value="CYTOCHROME C-TYPE SYNTHESIS PROTEIN AND PTS TRANSMEMBRANE COMPONENT"/>
    <property type="match status" value="1"/>
</dbReference>
<evidence type="ECO:0000256" key="6">
    <source>
        <dbReference type="ARBA" id="ARBA00022683"/>
    </source>
</evidence>
<evidence type="ECO:0000256" key="3">
    <source>
        <dbReference type="ARBA" id="ARBA00022475"/>
    </source>
</evidence>
<feature type="domain" description="PTS EIIB type-1" evidence="13">
    <location>
        <begin position="446"/>
        <end position="526"/>
    </location>
</feature>
<evidence type="ECO:0000256" key="10">
    <source>
        <dbReference type="ARBA" id="ARBA00023136"/>
    </source>
</evidence>
<feature type="transmembrane region" description="Helical" evidence="12">
    <location>
        <begin position="273"/>
        <end position="293"/>
    </location>
</feature>
<reference evidence="15 16" key="1">
    <citation type="submission" date="2020-07" db="EMBL/GenBank/DDBJ databases">
        <title>A new beta-1,3-glucan-decomposing anaerobic bacterium isolated from anoxic soil subjected to biological soil disinfestation.</title>
        <authorList>
            <person name="Ueki A."/>
            <person name="Tonouchi A."/>
        </authorList>
    </citation>
    <scope>NUCLEOTIDE SEQUENCE [LARGE SCALE GENOMIC DNA]</scope>
    <source>
        <strain evidence="15 16">TW1</strain>
    </source>
</reference>
<evidence type="ECO:0000256" key="5">
    <source>
        <dbReference type="ARBA" id="ARBA00022679"/>
    </source>
</evidence>
<dbReference type="AlphaFoldDB" id="A0A6V8SGR0"/>
<feature type="active site" description="Phosphocysteine intermediate; for EIIB activity" evidence="11">
    <location>
        <position position="468"/>
    </location>
</feature>
<dbReference type="SUPFAM" id="SSF55604">
    <property type="entry name" value="Glucose permease domain IIB"/>
    <property type="match status" value="1"/>
</dbReference>
<dbReference type="PROSITE" id="PS01035">
    <property type="entry name" value="PTS_EIIB_TYPE_1_CYS"/>
    <property type="match status" value="1"/>
</dbReference>
<evidence type="ECO:0000256" key="4">
    <source>
        <dbReference type="ARBA" id="ARBA00022597"/>
    </source>
</evidence>
<dbReference type="InterPro" id="IPR050429">
    <property type="entry name" value="PTS_Glucose_EIICBA"/>
</dbReference>
<dbReference type="Pfam" id="PF02378">
    <property type="entry name" value="PTS_EIIC"/>
    <property type="match status" value="1"/>
</dbReference>
<dbReference type="EMBL" id="BLZR01000001">
    <property type="protein sequence ID" value="GFP74063.1"/>
    <property type="molecule type" value="Genomic_DNA"/>
</dbReference>
<dbReference type="InterPro" id="IPR010975">
    <property type="entry name" value="PTS_IIBC_a_glc"/>
</dbReference>
<evidence type="ECO:0000256" key="2">
    <source>
        <dbReference type="ARBA" id="ARBA00022448"/>
    </source>
</evidence>
<keyword evidence="5" id="KW-0808">Transferase</keyword>
<dbReference type="GO" id="GO:0005886">
    <property type="term" value="C:plasma membrane"/>
    <property type="evidence" value="ECO:0007669"/>
    <property type="project" value="UniProtKB-SubCell"/>
</dbReference>
<dbReference type="PANTHER" id="PTHR30009:SF12">
    <property type="entry name" value="PHOSPHOTRANSFERASE IIC COMPONENT GLVC"/>
    <property type="match status" value="1"/>
</dbReference>
<dbReference type="PROSITE" id="PS51098">
    <property type="entry name" value="PTS_EIIB_TYPE_1"/>
    <property type="match status" value="1"/>
</dbReference>
<gene>
    <name evidence="15" type="ORF">bsdtw1_00101</name>
</gene>
<evidence type="ECO:0000256" key="7">
    <source>
        <dbReference type="ARBA" id="ARBA00022692"/>
    </source>
</evidence>
<dbReference type="NCBIfam" id="TIGR00826">
    <property type="entry name" value="EIIB_glc"/>
    <property type="match status" value="1"/>
</dbReference>
<dbReference type="PROSITE" id="PS51103">
    <property type="entry name" value="PTS_EIIC_TYPE_1"/>
    <property type="match status" value="1"/>
</dbReference>
<keyword evidence="6" id="KW-0598">Phosphotransferase system</keyword>
<evidence type="ECO:0000313" key="16">
    <source>
        <dbReference type="Proteomes" id="UP000580568"/>
    </source>
</evidence>
<keyword evidence="2" id="KW-0813">Transport</keyword>
<keyword evidence="4" id="KW-0762">Sugar transport</keyword>
<evidence type="ECO:0000313" key="15">
    <source>
        <dbReference type="EMBL" id="GFP74063.1"/>
    </source>
</evidence>
<keyword evidence="3" id="KW-1003">Cell membrane</keyword>
<feature type="domain" description="PTS EIIC type-1" evidence="14">
    <location>
        <begin position="1"/>
        <end position="417"/>
    </location>
</feature>
<dbReference type="InterPro" id="IPR013013">
    <property type="entry name" value="PTS_EIIC_1"/>
</dbReference>
<feature type="transmembrane region" description="Helical" evidence="12">
    <location>
        <begin position="354"/>
        <end position="375"/>
    </location>
</feature>
<keyword evidence="10 12" id="KW-0472">Membrane</keyword>
<feature type="transmembrane region" description="Helical" evidence="12">
    <location>
        <begin position="387"/>
        <end position="405"/>
    </location>
</feature>
<protein>
    <submittedName>
        <fullName evidence="15">PTS system maltose-specific EIICB component</fullName>
    </submittedName>
</protein>
<feature type="transmembrane region" description="Helical" evidence="12">
    <location>
        <begin position="233"/>
        <end position="253"/>
    </location>
</feature>
<comment type="caution">
    <text evidence="15">The sequence shown here is derived from an EMBL/GenBank/DDBJ whole genome shotgun (WGS) entry which is preliminary data.</text>
</comment>
<dbReference type="GO" id="GO:0016301">
    <property type="term" value="F:kinase activity"/>
    <property type="evidence" value="ECO:0007669"/>
    <property type="project" value="UniProtKB-KW"/>
</dbReference>
<dbReference type="Pfam" id="PF00367">
    <property type="entry name" value="PTS_EIIB"/>
    <property type="match status" value="1"/>
</dbReference>
<dbReference type="Proteomes" id="UP000580568">
    <property type="component" value="Unassembled WGS sequence"/>
</dbReference>
<evidence type="ECO:0000256" key="1">
    <source>
        <dbReference type="ARBA" id="ARBA00004651"/>
    </source>
</evidence>
<dbReference type="InterPro" id="IPR018113">
    <property type="entry name" value="PTrfase_EIIB_Cys"/>
</dbReference>
<feature type="transmembrane region" description="Helical" evidence="12">
    <location>
        <begin position="327"/>
        <end position="347"/>
    </location>
</feature>
<dbReference type="CDD" id="cd00212">
    <property type="entry name" value="PTS_IIB_glc"/>
    <property type="match status" value="1"/>
</dbReference>
<accession>A0A6V8SGR0</accession>
<organism evidence="15 16">
    <name type="scientific">Clostridium fungisolvens</name>
    <dbReference type="NCBI Taxonomy" id="1604897"/>
    <lineage>
        <taxon>Bacteria</taxon>
        <taxon>Bacillati</taxon>
        <taxon>Bacillota</taxon>
        <taxon>Clostridia</taxon>
        <taxon>Eubacteriales</taxon>
        <taxon>Clostridiaceae</taxon>
        <taxon>Clostridium</taxon>
    </lineage>
</organism>
<feature type="transmembrane region" description="Helical" evidence="12">
    <location>
        <begin position="128"/>
        <end position="152"/>
    </location>
</feature>
<dbReference type="GO" id="GO:0090563">
    <property type="term" value="F:protein-phosphocysteine-sugar phosphotransferase activity"/>
    <property type="evidence" value="ECO:0007669"/>
    <property type="project" value="TreeGrafter"/>
</dbReference>
<evidence type="ECO:0000256" key="8">
    <source>
        <dbReference type="ARBA" id="ARBA00022777"/>
    </source>
</evidence>
<dbReference type="NCBIfam" id="TIGR02005">
    <property type="entry name" value="PTS-IIBC-alpha"/>
    <property type="match status" value="1"/>
</dbReference>
<dbReference type="GO" id="GO:0009401">
    <property type="term" value="P:phosphoenolpyruvate-dependent sugar phosphotransferase system"/>
    <property type="evidence" value="ECO:0007669"/>
    <property type="project" value="UniProtKB-KW"/>
</dbReference>
<evidence type="ECO:0000256" key="11">
    <source>
        <dbReference type="PROSITE-ProRule" id="PRU00421"/>
    </source>
</evidence>
<keyword evidence="7 12" id="KW-0812">Transmembrane</keyword>
<name>A0A6V8SGR0_9CLOT</name>
<dbReference type="InterPro" id="IPR003352">
    <property type="entry name" value="PTS_EIIC"/>
</dbReference>